<proteinExistence type="predicted"/>
<evidence type="ECO:0000313" key="1">
    <source>
        <dbReference type="EMBL" id="QJB00617.1"/>
    </source>
</evidence>
<name>A0A6M3LZ59_9ZZZZ</name>
<protein>
    <submittedName>
        <fullName evidence="1">Uncharacterized protein</fullName>
    </submittedName>
</protein>
<reference evidence="1" key="1">
    <citation type="submission" date="2020-03" db="EMBL/GenBank/DDBJ databases">
        <title>The deep terrestrial virosphere.</title>
        <authorList>
            <person name="Holmfeldt K."/>
            <person name="Nilsson E."/>
            <person name="Simone D."/>
            <person name="Lopez-Fernandez M."/>
            <person name="Wu X."/>
            <person name="de Brujin I."/>
            <person name="Lundin D."/>
            <person name="Andersson A."/>
            <person name="Bertilsson S."/>
            <person name="Dopson M."/>
        </authorList>
    </citation>
    <scope>NUCLEOTIDE SEQUENCE</scope>
    <source>
        <strain evidence="1">MM171A00331</strain>
        <strain evidence="2">MM171B00210</strain>
    </source>
</reference>
<dbReference type="EMBL" id="MT143889">
    <property type="protein sequence ID" value="QJB04741.1"/>
    <property type="molecule type" value="Genomic_DNA"/>
</dbReference>
<evidence type="ECO:0000313" key="2">
    <source>
        <dbReference type="EMBL" id="QJB04741.1"/>
    </source>
</evidence>
<dbReference type="AlphaFoldDB" id="A0A6M3LZ59"/>
<gene>
    <name evidence="1" type="ORF">MM171A00331_0034</name>
    <name evidence="2" type="ORF">MM171B00210_0052</name>
</gene>
<organism evidence="1">
    <name type="scientific">viral metagenome</name>
    <dbReference type="NCBI Taxonomy" id="1070528"/>
    <lineage>
        <taxon>unclassified sequences</taxon>
        <taxon>metagenomes</taxon>
        <taxon>organismal metagenomes</taxon>
    </lineage>
</organism>
<dbReference type="EMBL" id="MT143697">
    <property type="protein sequence ID" value="QJB00617.1"/>
    <property type="molecule type" value="Genomic_DNA"/>
</dbReference>
<accession>A0A6M3LZ59</accession>
<sequence>MVNLIDDYIGDDEANKVQKLYMDWALDKGGDYNGFKKLFTDIISGAEDLPEAVKWRLGVYMEYLFPPPIGR</sequence>